<sequence length="250" mass="28844">MDQIPVIDFAKIAQEPGKEQNWEEISEEVRKACHGIGFMHILNHGIRKETIESAFEESKKFFQLPQSRKNDFPLNAANKYRGYTRSGQELLSPNSAFEYREAFSLVGINSPQKFPEELPTFQKALFDLEKECNSHFAHSLDSMGGLEVRNAAGHWTPATPIADTVLVNLGDIMEIWTGGYFKATGHRVLIPEEEIRRRTPRQSIAYFVQLDDDWMITPLKSTENYKFKDNFESMSYAEFLDKRIGDTYQY</sequence>
<dbReference type="InterPro" id="IPR044861">
    <property type="entry name" value="IPNS-like_FE2OG_OXY"/>
</dbReference>
<dbReference type="InterPro" id="IPR026992">
    <property type="entry name" value="DIOX_N"/>
</dbReference>
<feature type="domain" description="Isopenicillin N synthase-like Fe(2+) 2OG dioxygenase" evidence="1">
    <location>
        <begin position="141"/>
        <end position="209"/>
    </location>
</feature>
<dbReference type="Proteomes" id="UP000708208">
    <property type="component" value="Unassembled WGS sequence"/>
</dbReference>
<dbReference type="AlphaFoldDB" id="A0A8J2KRN4"/>
<dbReference type="Pfam" id="PF14226">
    <property type="entry name" value="DIOX_N"/>
    <property type="match status" value="1"/>
</dbReference>
<evidence type="ECO:0000313" key="4">
    <source>
        <dbReference type="Proteomes" id="UP000708208"/>
    </source>
</evidence>
<accession>A0A8J2KRN4</accession>
<dbReference type="PANTHER" id="PTHR47990">
    <property type="entry name" value="2-OXOGLUTARATE (2OG) AND FE(II)-DEPENDENT OXYGENASE SUPERFAMILY PROTEIN-RELATED"/>
    <property type="match status" value="1"/>
</dbReference>
<reference evidence="3" key="1">
    <citation type="submission" date="2021-06" db="EMBL/GenBank/DDBJ databases">
        <authorList>
            <person name="Hodson N. C."/>
            <person name="Mongue J. A."/>
            <person name="Jaron S. K."/>
        </authorList>
    </citation>
    <scope>NUCLEOTIDE SEQUENCE</scope>
</reference>
<organism evidence="3 4">
    <name type="scientific">Allacma fusca</name>
    <dbReference type="NCBI Taxonomy" id="39272"/>
    <lineage>
        <taxon>Eukaryota</taxon>
        <taxon>Metazoa</taxon>
        <taxon>Ecdysozoa</taxon>
        <taxon>Arthropoda</taxon>
        <taxon>Hexapoda</taxon>
        <taxon>Collembola</taxon>
        <taxon>Symphypleona</taxon>
        <taxon>Sminthuridae</taxon>
        <taxon>Allacma</taxon>
    </lineage>
</organism>
<comment type="caution">
    <text evidence="3">The sequence shown here is derived from an EMBL/GenBank/DDBJ whole genome shotgun (WGS) entry which is preliminary data.</text>
</comment>
<feature type="domain" description="Non-haem dioxygenase N-terminal" evidence="2">
    <location>
        <begin position="4"/>
        <end position="106"/>
    </location>
</feature>
<name>A0A8J2KRN4_9HEXA</name>
<dbReference type="OrthoDB" id="288590at2759"/>
<protein>
    <submittedName>
        <fullName evidence="3">Uncharacterized protein</fullName>
    </submittedName>
</protein>
<evidence type="ECO:0000313" key="3">
    <source>
        <dbReference type="EMBL" id="CAG7822467.1"/>
    </source>
</evidence>
<evidence type="ECO:0000259" key="2">
    <source>
        <dbReference type="Pfam" id="PF14226"/>
    </source>
</evidence>
<evidence type="ECO:0000259" key="1">
    <source>
        <dbReference type="Pfam" id="PF03171"/>
    </source>
</evidence>
<gene>
    <name evidence="3" type="ORF">AFUS01_LOCUS32739</name>
</gene>
<dbReference type="InterPro" id="IPR050231">
    <property type="entry name" value="Iron_ascorbate_oxido_reductase"/>
</dbReference>
<keyword evidence="4" id="KW-1185">Reference proteome</keyword>
<dbReference type="Pfam" id="PF03171">
    <property type="entry name" value="2OG-FeII_Oxy"/>
    <property type="match status" value="1"/>
</dbReference>
<proteinExistence type="predicted"/>
<dbReference type="EMBL" id="CAJVCH010526416">
    <property type="protein sequence ID" value="CAG7822467.1"/>
    <property type="molecule type" value="Genomic_DNA"/>
</dbReference>